<organism evidence="2 3">
    <name type="scientific">Colletotrichum shisoi</name>
    <dbReference type="NCBI Taxonomy" id="2078593"/>
    <lineage>
        <taxon>Eukaryota</taxon>
        <taxon>Fungi</taxon>
        <taxon>Dikarya</taxon>
        <taxon>Ascomycota</taxon>
        <taxon>Pezizomycotina</taxon>
        <taxon>Sordariomycetes</taxon>
        <taxon>Hypocreomycetidae</taxon>
        <taxon>Glomerellales</taxon>
        <taxon>Glomerellaceae</taxon>
        <taxon>Colletotrichum</taxon>
        <taxon>Colletotrichum destructivum species complex</taxon>
    </lineage>
</organism>
<gene>
    <name evidence="2" type="ORF">CSHISOI_10661</name>
</gene>
<feature type="region of interest" description="Disordered" evidence="1">
    <location>
        <begin position="45"/>
        <end position="66"/>
    </location>
</feature>
<evidence type="ECO:0000313" key="3">
    <source>
        <dbReference type="Proteomes" id="UP000326340"/>
    </source>
</evidence>
<accession>A0A5Q4BDK1</accession>
<name>A0A5Q4BDK1_9PEZI</name>
<sequence length="66" mass="7199">MRCHGESIPAQGSHRHRLDPRQSCISAIAAEASIVDTREAITMTSDDRGIAAAPRPFCISPEPQRE</sequence>
<dbReference type="Proteomes" id="UP000326340">
    <property type="component" value="Unassembled WGS sequence"/>
</dbReference>
<evidence type="ECO:0000313" key="2">
    <source>
        <dbReference type="EMBL" id="TQN64774.1"/>
    </source>
</evidence>
<proteinExistence type="predicted"/>
<dbReference type="AlphaFoldDB" id="A0A5Q4BDK1"/>
<comment type="caution">
    <text evidence="2">The sequence shown here is derived from an EMBL/GenBank/DDBJ whole genome shotgun (WGS) entry which is preliminary data.</text>
</comment>
<evidence type="ECO:0000256" key="1">
    <source>
        <dbReference type="SAM" id="MobiDB-lite"/>
    </source>
</evidence>
<dbReference type="EMBL" id="PUHP01002058">
    <property type="protein sequence ID" value="TQN64774.1"/>
    <property type="molecule type" value="Genomic_DNA"/>
</dbReference>
<keyword evidence="3" id="KW-1185">Reference proteome</keyword>
<reference evidence="2 3" key="1">
    <citation type="journal article" date="2019" name="Sci. Rep.">
        <title>Colletotrichum shisoi sp. nov., an anthracnose pathogen of Perilla frutescens in Japan: molecular phylogenetic, morphological and genomic evidence.</title>
        <authorList>
            <person name="Gan P."/>
            <person name="Tsushima A."/>
            <person name="Hiroyama R."/>
            <person name="Narusaka M."/>
            <person name="Takano Y."/>
            <person name="Narusaka Y."/>
            <person name="Kawaradani M."/>
            <person name="Damm U."/>
            <person name="Shirasu K."/>
        </authorList>
    </citation>
    <scope>NUCLEOTIDE SEQUENCE [LARGE SCALE GENOMIC DNA]</scope>
    <source>
        <strain evidence="2 3">PG-2018a</strain>
    </source>
</reference>
<protein>
    <submittedName>
        <fullName evidence="2">Uncharacterized protein</fullName>
    </submittedName>
</protein>